<proteinExistence type="predicted"/>
<keyword evidence="4" id="KW-1185">Reference proteome</keyword>
<feature type="region of interest" description="Disordered" evidence="1">
    <location>
        <begin position="128"/>
        <end position="150"/>
    </location>
</feature>
<evidence type="ECO:0000256" key="2">
    <source>
        <dbReference type="SAM" id="SignalP"/>
    </source>
</evidence>
<dbReference type="Proteomes" id="UP000013063">
    <property type="component" value="Unassembled WGS sequence"/>
</dbReference>
<dbReference type="PATRIC" id="fig|1292034.3.peg.1048"/>
<protein>
    <submittedName>
        <fullName evidence="3">Uncharacterized protein</fullName>
    </submittedName>
</protein>
<evidence type="ECO:0000313" key="4">
    <source>
        <dbReference type="Proteomes" id="UP000013063"/>
    </source>
</evidence>
<dbReference type="AlphaFoldDB" id="R0ELS7"/>
<evidence type="ECO:0000256" key="1">
    <source>
        <dbReference type="SAM" id="MobiDB-lite"/>
    </source>
</evidence>
<accession>R0ELS7</accession>
<gene>
    <name evidence="3" type="ORF">OR37_01063</name>
</gene>
<reference evidence="3 4" key="1">
    <citation type="journal article" date="2013" name="Genome Announc.">
        <title>Draft Genome Sequence for Caulobacter sp. Strain OR37, a Bacterium Tolerant to Heavy Metals.</title>
        <authorList>
            <person name="Utturkar S.M."/>
            <person name="Bollmann A."/>
            <person name="Brzoska R.M."/>
            <person name="Klingeman D.M."/>
            <person name="Epstein S.E."/>
            <person name="Palumbo A.V."/>
            <person name="Brown S.D."/>
        </authorList>
    </citation>
    <scope>NUCLEOTIDE SEQUENCE [LARGE SCALE GENOMIC DNA]</scope>
    <source>
        <strain evidence="3 4">OR37</strain>
    </source>
</reference>
<keyword evidence="2" id="KW-0732">Signal</keyword>
<sequence precursor="true">MIGRRSVPAVALALAMIGASIAGSALADTIDRPIALSTPRGFVLDGVRAVAEGPGVRFHGAVCRRAAGPAPRFVRADRLDRDGQVLSTASKVLWDLRGRERHCTFFDLPTASPPIDGEQFRVCLLSTNRPCPEPPSAPSGASDKATKGRP</sequence>
<comment type="caution">
    <text evidence="3">The sequence shown here is derived from an EMBL/GenBank/DDBJ whole genome shotgun (WGS) entry which is preliminary data.</text>
</comment>
<name>R0ELS7_CAUVI</name>
<dbReference type="STRING" id="1292034.OR37_01063"/>
<dbReference type="RefSeq" id="WP_004616665.1">
    <property type="nucleotide sequence ID" value="NZ_APMP01000004.1"/>
</dbReference>
<organism evidence="3 4">
    <name type="scientific">Caulobacter vibrioides OR37</name>
    <dbReference type="NCBI Taxonomy" id="1292034"/>
    <lineage>
        <taxon>Bacteria</taxon>
        <taxon>Pseudomonadati</taxon>
        <taxon>Pseudomonadota</taxon>
        <taxon>Alphaproteobacteria</taxon>
        <taxon>Caulobacterales</taxon>
        <taxon>Caulobacteraceae</taxon>
        <taxon>Caulobacter</taxon>
    </lineage>
</organism>
<dbReference type="OrthoDB" id="7186625at2"/>
<evidence type="ECO:0000313" key="3">
    <source>
        <dbReference type="EMBL" id="ENZ82869.1"/>
    </source>
</evidence>
<feature type="signal peptide" evidence="2">
    <location>
        <begin position="1"/>
        <end position="27"/>
    </location>
</feature>
<dbReference type="EMBL" id="APMP01000004">
    <property type="protein sequence ID" value="ENZ82869.1"/>
    <property type="molecule type" value="Genomic_DNA"/>
</dbReference>
<feature type="chain" id="PRO_5004348923" evidence="2">
    <location>
        <begin position="28"/>
        <end position="150"/>
    </location>
</feature>